<organism evidence="2 3">
    <name type="scientific">Listeria newyorkensis</name>
    <dbReference type="NCBI Taxonomy" id="1497681"/>
    <lineage>
        <taxon>Bacteria</taxon>
        <taxon>Bacillati</taxon>
        <taxon>Bacillota</taxon>
        <taxon>Bacilli</taxon>
        <taxon>Bacillales</taxon>
        <taxon>Listeriaceae</taxon>
        <taxon>Listeria</taxon>
    </lineage>
</organism>
<gene>
    <name evidence="2" type="ORF">HB850_09015</name>
</gene>
<reference evidence="2 3" key="1">
    <citation type="submission" date="2020-03" db="EMBL/GenBank/DDBJ databases">
        <title>Soil Listeria distribution.</title>
        <authorList>
            <person name="Liao J."/>
            <person name="Wiedmann M."/>
        </authorList>
    </citation>
    <scope>NUCLEOTIDE SEQUENCE [LARGE SCALE GENOMIC DNA]</scope>
    <source>
        <strain evidence="2 3">FSL L7-1614</strain>
    </source>
</reference>
<accession>A0A841YX69</accession>
<proteinExistence type="predicted"/>
<dbReference type="InterPro" id="IPR001387">
    <property type="entry name" value="Cro/C1-type_HTH"/>
</dbReference>
<evidence type="ECO:0000259" key="1">
    <source>
        <dbReference type="PROSITE" id="PS50943"/>
    </source>
</evidence>
<protein>
    <submittedName>
        <fullName evidence="2">Helix-turn-helix transcriptional regulator</fullName>
    </submittedName>
</protein>
<dbReference type="SUPFAM" id="SSF47413">
    <property type="entry name" value="lambda repressor-like DNA-binding domains"/>
    <property type="match status" value="1"/>
</dbReference>
<dbReference type="SMART" id="SM00530">
    <property type="entry name" value="HTH_XRE"/>
    <property type="match status" value="1"/>
</dbReference>
<dbReference type="AlphaFoldDB" id="A0A841YX69"/>
<dbReference type="Proteomes" id="UP000569903">
    <property type="component" value="Unassembled WGS sequence"/>
</dbReference>
<evidence type="ECO:0000313" key="3">
    <source>
        <dbReference type="Proteomes" id="UP000569903"/>
    </source>
</evidence>
<dbReference type="CDD" id="cd00093">
    <property type="entry name" value="HTH_XRE"/>
    <property type="match status" value="1"/>
</dbReference>
<dbReference type="Gene3D" id="1.10.260.40">
    <property type="entry name" value="lambda repressor-like DNA-binding domains"/>
    <property type="match status" value="1"/>
</dbReference>
<sequence length="178" mass="20501">MKLIGDAIKKKRTDIKMKMSDLAIKIGTSQSAISLIENGKRLPNEDTLKRICDALEMSDIDYHELLKERENWLNGDVKVTQYESENDMFFSKHDIEKKNIHIQFASFAISLLEDVGTKIDITNNFERYGSENELTQEIISQFVKDAIMKCITNNEAVIKSDIEKRVGQLMKDLFGYTK</sequence>
<dbReference type="GO" id="GO:0003677">
    <property type="term" value="F:DNA binding"/>
    <property type="evidence" value="ECO:0007669"/>
    <property type="project" value="InterPro"/>
</dbReference>
<comment type="caution">
    <text evidence="2">The sequence shown here is derived from an EMBL/GenBank/DDBJ whole genome shotgun (WGS) entry which is preliminary data.</text>
</comment>
<dbReference type="EMBL" id="JAARQN010000006">
    <property type="protein sequence ID" value="MBC1457898.1"/>
    <property type="molecule type" value="Genomic_DNA"/>
</dbReference>
<dbReference type="PROSITE" id="PS50943">
    <property type="entry name" value="HTH_CROC1"/>
    <property type="match status" value="1"/>
</dbReference>
<feature type="domain" description="HTH cro/C1-type" evidence="1">
    <location>
        <begin position="8"/>
        <end position="63"/>
    </location>
</feature>
<evidence type="ECO:0000313" key="2">
    <source>
        <dbReference type="EMBL" id="MBC1457898.1"/>
    </source>
</evidence>
<name>A0A841YX69_9LIST</name>
<dbReference type="InterPro" id="IPR010982">
    <property type="entry name" value="Lambda_DNA-bd_dom_sf"/>
</dbReference>
<dbReference type="RefSeq" id="WP_185389148.1">
    <property type="nucleotide sequence ID" value="NZ_JAARQN010000006.1"/>
</dbReference>
<dbReference type="Pfam" id="PF01381">
    <property type="entry name" value="HTH_3"/>
    <property type="match status" value="1"/>
</dbReference>